<dbReference type="InterPro" id="IPR004358">
    <property type="entry name" value="Sig_transdc_His_kin-like_C"/>
</dbReference>
<dbReference type="Gene3D" id="1.10.287.130">
    <property type="match status" value="1"/>
</dbReference>
<dbReference type="GO" id="GO:0005737">
    <property type="term" value="C:cytoplasm"/>
    <property type="evidence" value="ECO:0007669"/>
    <property type="project" value="UniProtKB-ARBA"/>
</dbReference>
<keyword evidence="4" id="KW-0597">Phosphoprotein</keyword>
<keyword evidence="8 15" id="KW-0418">Kinase</keyword>
<dbReference type="Pfam" id="PF00512">
    <property type="entry name" value="HisKA"/>
    <property type="match status" value="1"/>
</dbReference>
<evidence type="ECO:0000256" key="2">
    <source>
        <dbReference type="ARBA" id="ARBA00004141"/>
    </source>
</evidence>
<reference evidence="15" key="1">
    <citation type="journal article" date="2019" name="PLoS Negl. Trop. Dis.">
        <title>Revisiting the worldwide diversity of Leptospira species in the environment.</title>
        <authorList>
            <person name="Vincent A.T."/>
            <person name="Schiettekatte O."/>
            <person name="Bourhy P."/>
            <person name="Veyrier F.J."/>
            <person name="Picardeau M."/>
        </authorList>
    </citation>
    <scope>NUCLEOTIDE SEQUENCE [LARGE SCALE GENOMIC DNA]</scope>
    <source>
        <strain evidence="15">201400974</strain>
    </source>
</reference>
<evidence type="ECO:0000256" key="3">
    <source>
        <dbReference type="ARBA" id="ARBA00012438"/>
    </source>
</evidence>
<dbReference type="PANTHER" id="PTHR45569">
    <property type="entry name" value="SENSOR PROTEIN KDPD"/>
    <property type="match status" value="1"/>
</dbReference>
<dbReference type="SUPFAM" id="SSF55874">
    <property type="entry name" value="ATPase domain of HSP90 chaperone/DNA topoisomerase II/histidine kinase"/>
    <property type="match status" value="1"/>
</dbReference>
<dbReference type="InterPro" id="IPR036097">
    <property type="entry name" value="HisK_dim/P_sf"/>
</dbReference>
<protein>
    <recommendedName>
        <fullName evidence="3">histidine kinase</fullName>
        <ecNumber evidence="3">2.7.13.3</ecNumber>
    </recommendedName>
</protein>
<dbReference type="OrthoDB" id="9806130at2"/>
<dbReference type="RefSeq" id="WP_135763135.1">
    <property type="nucleotide sequence ID" value="NZ_RQHV01000029.1"/>
</dbReference>
<keyword evidence="7" id="KW-0547">Nucleotide-binding</keyword>
<dbReference type="GO" id="GO:0005886">
    <property type="term" value="C:plasma membrane"/>
    <property type="evidence" value="ECO:0007669"/>
    <property type="project" value="TreeGrafter"/>
</dbReference>
<dbReference type="FunFam" id="3.40.50.300:FF:000483">
    <property type="entry name" value="Sensor histidine kinase KdpD"/>
    <property type="match status" value="1"/>
</dbReference>
<evidence type="ECO:0000256" key="4">
    <source>
        <dbReference type="ARBA" id="ARBA00022553"/>
    </source>
</evidence>
<dbReference type="InterPro" id="IPR003852">
    <property type="entry name" value="Sig_transdc_His_kinase_KdpD_N"/>
</dbReference>
<feature type="transmembrane region" description="Helical" evidence="13">
    <location>
        <begin position="458"/>
        <end position="478"/>
    </location>
</feature>
<dbReference type="InterPro" id="IPR014729">
    <property type="entry name" value="Rossmann-like_a/b/a_fold"/>
</dbReference>
<dbReference type="SMART" id="SM00387">
    <property type="entry name" value="HATPase_c"/>
    <property type="match status" value="1"/>
</dbReference>
<dbReference type="PROSITE" id="PS50109">
    <property type="entry name" value="HIS_KIN"/>
    <property type="match status" value="1"/>
</dbReference>
<dbReference type="Proteomes" id="UP000298264">
    <property type="component" value="Unassembled WGS sequence"/>
</dbReference>
<dbReference type="InterPro" id="IPR052023">
    <property type="entry name" value="Histidine_kinase_KdpD"/>
</dbReference>
<keyword evidence="6 13" id="KW-0812">Transmembrane</keyword>
<evidence type="ECO:0000256" key="9">
    <source>
        <dbReference type="ARBA" id="ARBA00022840"/>
    </source>
</evidence>
<evidence type="ECO:0000256" key="5">
    <source>
        <dbReference type="ARBA" id="ARBA00022679"/>
    </source>
</evidence>
<feature type="domain" description="Histidine kinase" evidence="14">
    <location>
        <begin position="642"/>
        <end position="855"/>
    </location>
</feature>
<dbReference type="InterPro" id="IPR005467">
    <property type="entry name" value="His_kinase_dom"/>
</dbReference>
<keyword evidence="11" id="KW-0902">Two-component regulatory system</keyword>
<dbReference type="InterPro" id="IPR025201">
    <property type="entry name" value="KdpD_TM"/>
</dbReference>
<dbReference type="Pfam" id="PF02518">
    <property type="entry name" value="HATPase_c"/>
    <property type="match status" value="1"/>
</dbReference>
<dbReference type="AlphaFoldDB" id="A0A4R9LU25"/>
<dbReference type="InterPro" id="IPR003594">
    <property type="entry name" value="HATPase_dom"/>
</dbReference>
<evidence type="ECO:0000256" key="1">
    <source>
        <dbReference type="ARBA" id="ARBA00000085"/>
    </source>
</evidence>
<dbReference type="CDD" id="cd00082">
    <property type="entry name" value="HisKA"/>
    <property type="match status" value="1"/>
</dbReference>
<keyword evidence="5" id="KW-0808">Transferase</keyword>
<dbReference type="Pfam" id="PF13493">
    <property type="entry name" value="DUF4118"/>
    <property type="match status" value="1"/>
</dbReference>
<keyword evidence="10 13" id="KW-1133">Transmembrane helix</keyword>
<dbReference type="InterPro" id="IPR029016">
    <property type="entry name" value="GAF-like_dom_sf"/>
</dbReference>
<dbReference type="GO" id="GO:0000155">
    <property type="term" value="F:phosphorelay sensor kinase activity"/>
    <property type="evidence" value="ECO:0007669"/>
    <property type="project" value="InterPro"/>
</dbReference>
<dbReference type="Gene3D" id="3.30.450.40">
    <property type="match status" value="1"/>
</dbReference>
<dbReference type="PANTHER" id="PTHR45569:SF1">
    <property type="entry name" value="SENSOR PROTEIN KDPD"/>
    <property type="match status" value="1"/>
</dbReference>
<dbReference type="Gene3D" id="3.30.565.10">
    <property type="entry name" value="Histidine kinase-like ATPase, C-terminal domain"/>
    <property type="match status" value="1"/>
</dbReference>
<comment type="caution">
    <text evidence="15">The sequence shown here is derived from an EMBL/GenBank/DDBJ whole genome shotgun (WGS) entry which is preliminary data.</text>
</comment>
<keyword evidence="12 13" id="KW-0472">Membrane</keyword>
<dbReference type="GO" id="GO:0005524">
    <property type="term" value="F:ATP binding"/>
    <property type="evidence" value="ECO:0007669"/>
    <property type="project" value="UniProtKB-KW"/>
</dbReference>
<dbReference type="SUPFAM" id="SSF47384">
    <property type="entry name" value="Homodimeric domain of signal transducing histidine kinase"/>
    <property type="match status" value="1"/>
</dbReference>
<evidence type="ECO:0000256" key="10">
    <source>
        <dbReference type="ARBA" id="ARBA00022989"/>
    </source>
</evidence>
<evidence type="ECO:0000256" key="8">
    <source>
        <dbReference type="ARBA" id="ARBA00022777"/>
    </source>
</evidence>
<dbReference type="InterPro" id="IPR036890">
    <property type="entry name" value="HATPase_C_sf"/>
</dbReference>
<evidence type="ECO:0000259" key="14">
    <source>
        <dbReference type="PROSITE" id="PS50109"/>
    </source>
</evidence>
<feature type="transmembrane region" description="Helical" evidence="13">
    <location>
        <begin position="382"/>
        <end position="403"/>
    </location>
</feature>
<dbReference type="SMART" id="SM00388">
    <property type="entry name" value="HisKA"/>
    <property type="match status" value="1"/>
</dbReference>
<dbReference type="Gene3D" id="3.40.50.300">
    <property type="entry name" value="P-loop containing nucleotide triphosphate hydrolases"/>
    <property type="match status" value="1"/>
</dbReference>
<name>A0A4R9LU25_9LEPT</name>
<dbReference type="SUPFAM" id="SSF52402">
    <property type="entry name" value="Adenine nucleotide alpha hydrolases-like"/>
    <property type="match status" value="1"/>
</dbReference>
<evidence type="ECO:0000256" key="11">
    <source>
        <dbReference type="ARBA" id="ARBA00023012"/>
    </source>
</evidence>
<keyword evidence="16" id="KW-1185">Reference proteome</keyword>
<evidence type="ECO:0000256" key="13">
    <source>
        <dbReference type="SAM" id="Phobius"/>
    </source>
</evidence>
<accession>A0A4R9LU25</accession>
<organism evidence="15 16">
    <name type="scientific">Leptospira ilyithenensis</name>
    <dbReference type="NCBI Taxonomy" id="2484901"/>
    <lineage>
        <taxon>Bacteria</taxon>
        <taxon>Pseudomonadati</taxon>
        <taxon>Spirochaetota</taxon>
        <taxon>Spirochaetia</taxon>
        <taxon>Leptospirales</taxon>
        <taxon>Leptospiraceae</taxon>
        <taxon>Leptospira</taxon>
    </lineage>
</organism>
<dbReference type="Gene3D" id="3.40.50.620">
    <property type="entry name" value="HUPs"/>
    <property type="match status" value="1"/>
</dbReference>
<feature type="transmembrane region" description="Helical" evidence="13">
    <location>
        <begin position="410"/>
        <end position="438"/>
    </location>
</feature>
<evidence type="ECO:0000313" key="16">
    <source>
        <dbReference type="Proteomes" id="UP000298264"/>
    </source>
</evidence>
<dbReference type="InterPro" id="IPR038318">
    <property type="entry name" value="KdpD_sf"/>
</dbReference>
<comment type="subcellular location">
    <subcellularLocation>
        <location evidence="2">Membrane</location>
        <topology evidence="2">Multi-pass membrane protein</topology>
    </subcellularLocation>
</comment>
<dbReference type="InterPro" id="IPR003661">
    <property type="entry name" value="HisK_dim/P_dom"/>
</dbReference>
<dbReference type="PRINTS" id="PR00344">
    <property type="entry name" value="BCTRLSENSOR"/>
</dbReference>
<evidence type="ECO:0000256" key="7">
    <source>
        <dbReference type="ARBA" id="ARBA00022741"/>
    </source>
</evidence>
<dbReference type="Pfam" id="PF02702">
    <property type="entry name" value="KdpD"/>
    <property type="match status" value="1"/>
</dbReference>
<evidence type="ECO:0000256" key="12">
    <source>
        <dbReference type="ARBA" id="ARBA00023136"/>
    </source>
</evidence>
<dbReference type="EMBL" id="RQHV01000029">
    <property type="protein sequence ID" value="TGN13411.1"/>
    <property type="molecule type" value="Genomic_DNA"/>
</dbReference>
<evidence type="ECO:0000256" key="6">
    <source>
        <dbReference type="ARBA" id="ARBA00022692"/>
    </source>
</evidence>
<keyword evidence="9" id="KW-0067">ATP-binding</keyword>
<dbReference type="Gene3D" id="1.20.120.620">
    <property type="entry name" value="Backbone structure of the membrane domain of e. Coli histidine kinase receptor kdpd"/>
    <property type="match status" value="1"/>
</dbReference>
<dbReference type="CDD" id="cd00075">
    <property type="entry name" value="HATPase"/>
    <property type="match status" value="1"/>
</dbReference>
<proteinExistence type="predicted"/>
<dbReference type="EC" id="2.7.13.3" evidence="3"/>
<comment type="catalytic activity">
    <reaction evidence="1">
        <text>ATP + protein L-histidine = ADP + protein N-phospho-L-histidine.</text>
        <dbReference type="EC" id="2.7.13.3"/>
    </reaction>
</comment>
<gene>
    <name evidence="15" type="ORF">EHS11_04040</name>
</gene>
<dbReference type="InterPro" id="IPR027417">
    <property type="entry name" value="P-loop_NTPase"/>
</dbReference>
<sequence>MKSPEDYLVLAKQDEKNTSGKLKVFFGMSPGVGKTYAMLKEAQRMKDEGQQALVGIVETHGRVETEQLLNGLEILPLKKINYRGKEWSELDTETILKRKPEFVLVDELAHTNIPGSLHKKRYQDVFEILEAGIHVLTTVNVQHLESQVNLVEKTLLSPVQETIPDSILQRADELVLIDIIPEELLKRLKDGKVYLPDKIEWAKENFFKEENLTYLRELSLNYTARFVEKRLPQGKESLLVAISASPSSKSLLRQAKRLAIERNSELIAIFTESEDGLASGDKQQIRSHINLAKELGAEVVHSYESDPVSGIINTAREKRVNRIMIGRNSDFYWSSFFKKSIPNRLIGLLQDVEIIVVPIEKKDKRKISLWKLLIPSSNIRSYLSVSLLVGVLTFVNSLVFPYIGYWPISILYLFFVALSGVFYTRGPVLVAALLSAFLWNYLFIPPRFTFFITKLEDLLMFFVFIIIALVNGSLTAKLKKNEIKLRSREEKLSILYELTASLSQTSFGNEILKVGDLFFKRLFPYPVHMHLFHNGKLSPDIPDPKELAVALWVIKNGKPAGRFTDTLPLTDSSFYPLLSPGGTTGVITIRTDEEPSLEQEILLNTIANQVSIALERDTLSEDARKNYLLIESEKLYNLLFNSLSHELKTPLTAINGSATALMDPEIDGNQEARKALVEEIQSSALILNLLLGNLLDISRIESGHLALKKEKVYPNEIISDIISYLGSSKEEHQIITNVVSPEISLILDRTFFGHAIFNLVYNACLYTPRDSKIMISVEMKEGMSVWKVEDEGMGLPEDSSVVFQKFFRGESTGKIGTGLGLAITKSIIELHGGKIIAENRKKGGACFQIEVPFLLDV</sequence>
<evidence type="ECO:0000313" key="15">
    <source>
        <dbReference type="EMBL" id="TGN13411.1"/>
    </source>
</evidence>